<proteinExistence type="predicted"/>
<evidence type="ECO:0000313" key="2">
    <source>
        <dbReference type="Proteomes" id="UP000305067"/>
    </source>
</evidence>
<dbReference type="Proteomes" id="UP000305067">
    <property type="component" value="Unassembled WGS sequence"/>
</dbReference>
<keyword evidence="2" id="KW-1185">Reference proteome</keyword>
<reference evidence="1 2" key="1">
    <citation type="journal article" date="2019" name="Nat. Ecol. Evol.">
        <title>Megaphylogeny resolves global patterns of mushroom evolution.</title>
        <authorList>
            <person name="Varga T."/>
            <person name="Krizsan K."/>
            <person name="Foldi C."/>
            <person name="Dima B."/>
            <person name="Sanchez-Garcia M."/>
            <person name="Sanchez-Ramirez S."/>
            <person name="Szollosi G.J."/>
            <person name="Szarkandi J.G."/>
            <person name="Papp V."/>
            <person name="Albert L."/>
            <person name="Andreopoulos W."/>
            <person name="Angelini C."/>
            <person name="Antonin V."/>
            <person name="Barry K.W."/>
            <person name="Bougher N.L."/>
            <person name="Buchanan P."/>
            <person name="Buyck B."/>
            <person name="Bense V."/>
            <person name="Catcheside P."/>
            <person name="Chovatia M."/>
            <person name="Cooper J."/>
            <person name="Damon W."/>
            <person name="Desjardin D."/>
            <person name="Finy P."/>
            <person name="Geml J."/>
            <person name="Haridas S."/>
            <person name="Hughes K."/>
            <person name="Justo A."/>
            <person name="Karasinski D."/>
            <person name="Kautmanova I."/>
            <person name="Kiss B."/>
            <person name="Kocsube S."/>
            <person name="Kotiranta H."/>
            <person name="LaButti K.M."/>
            <person name="Lechner B.E."/>
            <person name="Liimatainen K."/>
            <person name="Lipzen A."/>
            <person name="Lukacs Z."/>
            <person name="Mihaltcheva S."/>
            <person name="Morgado L.N."/>
            <person name="Niskanen T."/>
            <person name="Noordeloos M.E."/>
            <person name="Ohm R.A."/>
            <person name="Ortiz-Santana B."/>
            <person name="Ovrebo C."/>
            <person name="Racz N."/>
            <person name="Riley R."/>
            <person name="Savchenko A."/>
            <person name="Shiryaev A."/>
            <person name="Soop K."/>
            <person name="Spirin V."/>
            <person name="Szebenyi C."/>
            <person name="Tomsovsky M."/>
            <person name="Tulloss R.E."/>
            <person name="Uehling J."/>
            <person name="Grigoriev I.V."/>
            <person name="Vagvolgyi C."/>
            <person name="Papp T."/>
            <person name="Martin F.M."/>
            <person name="Miettinen O."/>
            <person name="Hibbett D.S."/>
            <person name="Nagy L.G."/>
        </authorList>
    </citation>
    <scope>NUCLEOTIDE SEQUENCE [LARGE SCALE GENOMIC DNA]</scope>
    <source>
        <strain evidence="1 2">CBS 309.79</strain>
    </source>
</reference>
<evidence type="ECO:0000313" key="1">
    <source>
        <dbReference type="EMBL" id="TFL04522.1"/>
    </source>
</evidence>
<gene>
    <name evidence="1" type="ORF">BDV98DRAFT_562386</name>
</gene>
<sequence length="177" mass="19463">MFSLSNRDKVVIPEGINEFYKMKGGIAPTATQIKERNADHDNFKAFLSVFFAGHGTVPNAGSVSAEKGLQLNSSLDDNTEDEIMVVATPEQTPFEMKDSQKSTFSITGITPDAGAEITSRNSVRPWIGDIESASRARTLGKPTRPGYLDEDVTVLPRQLRPWPLKQSSRYGAKDDSR</sequence>
<dbReference type="AlphaFoldDB" id="A0A5C3QRM5"/>
<dbReference type="EMBL" id="ML178818">
    <property type="protein sequence ID" value="TFL04522.1"/>
    <property type="molecule type" value="Genomic_DNA"/>
</dbReference>
<accession>A0A5C3QRM5</accession>
<name>A0A5C3QRM5_9AGAR</name>
<protein>
    <submittedName>
        <fullName evidence="1">Uncharacterized protein</fullName>
    </submittedName>
</protein>
<organism evidence="1 2">
    <name type="scientific">Pterulicium gracile</name>
    <dbReference type="NCBI Taxonomy" id="1884261"/>
    <lineage>
        <taxon>Eukaryota</taxon>
        <taxon>Fungi</taxon>
        <taxon>Dikarya</taxon>
        <taxon>Basidiomycota</taxon>
        <taxon>Agaricomycotina</taxon>
        <taxon>Agaricomycetes</taxon>
        <taxon>Agaricomycetidae</taxon>
        <taxon>Agaricales</taxon>
        <taxon>Pleurotineae</taxon>
        <taxon>Pterulaceae</taxon>
        <taxon>Pterulicium</taxon>
    </lineage>
</organism>